<dbReference type="InterPro" id="IPR016181">
    <property type="entry name" value="Acyl_CoA_acyltransferase"/>
</dbReference>
<evidence type="ECO:0000313" key="2">
    <source>
        <dbReference type="EMBL" id="QFG68453.1"/>
    </source>
</evidence>
<accession>A0A5J6V5Z8</accession>
<dbReference type="Proteomes" id="UP000326546">
    <property type="component" value="Chromosome"/>
</dbReference>
<name>A0A5J6V5Z8_9MICO</name>
<organism evidence="2 3">
    <name type="scientific">Ornithinimicrobium pratense</name>
    <dbReference type="NCBI Taxonomy" id="2593973"/>
    <lineage>
        <taxon>Bacteria</taxon>
        <taxon>Bacillati</taxon>
        <taxon>Actinomycetota</taxon>
        <taxon>Actinomycetes</taxon>
        <taxon>Micrococcales</taxon>
        <taxon>Ornithinimicrobiaceae</taxon>
        <taxon>Ornithinimicrobium</taxon>
    </lineage>
</organism>
<dbReference type="Gene3D" id="3.40.630.30">
    <property type="match status" value="1"/>
</dbReference>
<proteinExistence type="predicted"/>
<reference evidence="2 3" key="1">
    <citation type="submission" date="2019-09" db="EMBL/GenBank/DDBJ databases">
        <title>Serinicoccus pratensis sp. nov., isolated from meadow soil.</title>
        <authorList>
            <person name="Zhang W."/>
        </authorList>
    </citation>
    <scope>NUCLEOTIDE SEQUENCE [LARGE SCALE GENOMIC DNA]</scope>
    <source>
        <strain evidence="2 3">W204</strain>
    </source>
</reference>
<dbReference type="KEGG" id="serw:FY030_06760"/>
<dbReference type="InterPro" id="IPR038764">
    <property type="entry name" value="GNAT_N_AcTrfase_prd"/>
</dbReference>
<dbReference type="OrthoDB" id="9797990at2"/>
<dbReference type="SUPFAM" id="SSF55729">
    <property type="entry name" value="Acyl-CoA N-acyltransferases (Nat)"/>
    <property type="match status" value="1"/>
</dbReference>
<dbReference type="PANTHER" id="PTHR41700">
    <property type="entry name" value="GCN5-RELATED N-ACETYLTRANSFERASE"/>
    <property type="match status" value="1"/>
</dbReference>
<evidence type="ECO:0000259" key="1">
    <source>
        <dbReference type="PROSITE" id="PS51186"/>
    </source>
</evidence>
<keyword evidence="2" id="KW-0808">Transferase</keyword>
<feature type="domain" description="N-acetyltransferase" evidence="1">
    <location>
        <begin position="21"/>
        <end position="163"/>
    </location>
</feature>
<protein>
    <submittedName>
        <fullName evidence="2">GNAT family N-acetyltransferase</fullName>
    </submittedName>
</protein>
<dbReference type="GO" id="GO:0016747">
    <property type="term" value="F:acyltransferase activity, transferring groups other than amino-acyl groups"/>
    <property type="evidence" value="ECO:0007669"/>
    <property type="project" value="InterPro"/>
</dbReference>
<dbReference type="PANTHER" id="PTHR41700:SF1">
    <property type="entry name" value="N-ACETYLTRANSFERASE DOMAIN-CONTAINING PROTEIN"/>
    <property type="match status" value="1"/>
</dbReference>
<dbReference type="PROSITE" id="PS51186">
    <property type="entry name" value="GNAT"/>
    <property type="match status" value="1"/>
</dbReference>
<dbReference type="Pfam" id="PF00583">
    <property type="entry name" value="Acetyltransf_1"/>
    <property type="match status" value="1"/>
</dbReference>
<gene>
    <name evidence="2" type="ORF">FY030_06760</name>
</gene>
<keyword evidence="3" id="KW-1185">Reference proteome</keyword>
<dbReference type="InterPro" id="IPR000182">
    <property type="entry name" value="GNAT_dom"/>
</dbReference>
<dbReference type="RefSeq" id="WP_158060841.1">
    <property type="nucleotide sequence ID" value="NZ_CP044427.1"/>
</dbReference>
<sequence>MSAAAGDLALRTAQQCGLTVEMIHDPTDAHEAAALLQQIWRTPLGAPVPPELLISLDHTGNYAALARHEGRIVAASAAFRAGDGSPHLHSHITGVADSHRGRSVGYAMKLHQRAWAIDHGYSVISWTFDPMQARNAYFNVVKLGARLDTYLPDFYGPMGDAINQGALSDRGLLKWDLFAPASARDLGTPEAPGIPGGRTAPVPLLEVADDGALLLPRTLGAPLLTIAVPADVGHLRRTDPDRALRWHHGVRDAFVAAFARGYEVIAFHPDHSYILRKTD</sequence>
<dbReference type="EMBL" id="CP044427">
    <property type="protein sequence ID" value="QFG68453.1"/>
    <property type="molecule type" value="Genomic_DNA"/>
</dbReference>
<evidence type="ECO:0000313" key="3">
    <source>
        <dbReference type="Proteomes" id="UP000326546"/>
    </source>
</evidence>
<dbReference type="AlphaFoldDB" id="A0A5J6V5Z8"/>